<protein>
    <submittedName>
        <fullName evidence="2">Putative ras-like gtpase ras2 protein</fullName>
    </submittedName>
</protein>
<dbReference type="GO" id="GO:0003924">
    <property type="term" value="F:GTPase activity"/>
    <property type="evidence" value="ECO:0007669"/>
    <property type="project" value="InterPro"/>
</dbReference>
<proteinExistence type="predicted"/>
<dbReference type="OrthoDB" id="4778299at2759"/>
<feature type="compositionally biased region" description="Basic and acidic residues" evidence="1">
    <location>
        <begin position="307"/>
        <end position="360"/>
    </location>
</feature>
<accession>M7TXK0</accession>
<dbReference type="Gene3D" id="3.40.50.300">
    <property type="entry name" value="P-loop containing nucleotide triphosphate hydrolases"/>
    <property type="match status" value="1"/>
</dbReference>
<evidence type="ECO:0000256" key="1">
    <source>
        <dbReference type="SAM" id="MobiDB-lite"/>
    </source>
</evidence>
<dbReference type="InterPro" id="IPR027417">
    <property type="entry name" value="P-loop_NTPase"/>
</dbReference>
<feature type="region of interest" description="Disordered" evidence="1">
    <location>
        <begin position="400"/>
        <end position="430"/>
    </location>
</feature>
<dbReference type="PROSITE" id="PS51421">
    <property type="entry name" value="RAS"/>
    <property type="match status" value="1"/>
</dbReference>
<sequence>MLIKEKPSLTVPPILRLPVELQLLISGRLRYKDALALKLSCQYFLQLVDPGFITGDFPHMVNLRKQFPVDGQPGIVDVATISMNADEGSAHLGVQALKETDGVIVIGSLVRREMFEKATDVCRQTKEELRSLGLDSPVFLFGITVDYQGITQRSVTSEEAHATALSLQIEYREAQFTYWNLLPLNELLRDMVHMSQSQSLHAKTTADGALYSPSAALPRISISVTGFLASPTIPVPTTIAIPIPIPIPARIPISIAITNATKGKGKSKSKGENDLKTSLAFIGTAAAAAFLVHKTRKAVLGEDEEKKLKRGEEKVKGKFKDAVEGRDRDRDRDRERERERERGRDDRDRRLVEGDGDDRSHRRPNNRRGKSPDVMVIEERFRNGRPEARRVFDNGKLILEEGDRRYDNDHSSGGGRSSRDSERFMLEHRPSVARLRPGRYYEIDGGDGVLYEDRLVRRHPYG</sequence>
<dbReference type="AlphaFoldDB" id="M7TXK0"/>
<keyword evidence="3" id="KW-1185">Reference proteome</keyword>
<feature type="compositionally biased region" description="Basic and acidic residues" evidence="1">
    <location>
        <begin position="417"/>
        <end position="430"/>
    </location>
</feature>
<gene>
    <name evidence="2" type="ORF">UCREL1_1575</name>
</gene>
<dbReference type="HOGENOM" id="CLU_591871_0_0_1"/>
<dbReference type="Proteomes" id="UP000012174">
    <property type="component" value="Unassembled WGS sequence"/>
</dbReference>
<dbReference type="KEGG" id="ela:UCREL1_1575"/>
<dbReference type="GO" id="GO:0005525">
    <property type="term" value="F:GTP binding"/>
    <property type="evidence" value="ECO:0007669"/>
    <property type="project" value="InterPro"/>
</dbReference>
<evidence type="ECO:0000313" key="3">
    <source>
        <dbReference type="Proteomes" id="UP000012174"/>
    </source>
</evidence>
<feature type="compositionally biased region" description="Basic and acidic residues" evidence="1">
    <location>
        <begin position="400"/>
        <end position="410"/>
    </location>
</feature>
<dbReference type="InterPro" id="IPR001806">
    <property type="entry name" value="Small_GTPase"/>
</dbReference>
<feature type="region of interest" description="Disordered" evidence="1">
    <location>
        <begin position="307"/>
        <end position="375"/>
    </location>
</feature>
<organism evidence="2 3">
    <name type="scientific">Eutypa lata (strain UCR-EL1)</name>
    <name type="common">Grapevine dieback disease fungus</name>
    <name type="synonym">Eutypa armeniacae</name>
    <dbReference type="NCBI Taxonomy" id="1287681"/>
    <lineage>
        <taxon>Eukaryota</taxon>
        <taxon>Fungi</taxon>
        <taxon>Dikarya</taxon>
        <taxon>Ascomycota</taxon>
        <taxon>Pezizomycotina</taxon>
        <taxon>Sordariomycetes</taxon>
        <taxon>Xylariomycetidae</taxon>
        <taxon>Xylariales</taxon>
        <taxon>Diatrypaceae</taxon>
        <taxon>Eutypa</taxon>
    </lineage>
</organism>
<name>M7TXK0_EUTLA</name>
<reference evidence="3" key="1">
    <citation type="journal article" date="2013" name="Genome Announc.">
        <title>Draft genome sequence of the grapevine dieback fungus Eutypa lata UCR-EL1.</title>
        <authorList>
            <person name="Blanco-Ulate B."/>
            <person name="Rolshausen P.E."/>
            <person name="Cantu D."/>
        </authorList>
    </citation>
    <scope>NUCLEOTIDE SEQUENCE [LARGE SCALE GENOMIC DNA]</scope>
    <source>
        <strain evidence="3">UCR-EL1</strain>
    </source>
</reference>
<dbReference type="EMBL" id="KB705647">
    <property type="protein sequence ID" value="EMR71385.1"/>
    <property type="molecule type" value="Genomic_DNA"/>
</dbReference>
<evidence type="ECO:0000313" key="2">
    <source>
        <dbReference type="EMBL" id="EMR71385.1"/>
    </source>
</evidence>